<gene>
    <name evidence="4" type="ORF">QN277_011406</name>
</gene>
<keyword evidence="3" id="KW-0012">Acyltransferase</keyword>
<reference evidence="4" key="1">
    <citation type="submission" date="2023-10" db="EMBL/GenBank/DDBJ databases">
        <title>Chromosome-level genome of the transformable northern wattle, Acacia crassicarpa.</title>
        <authorList>
            <person name="Massaro I."/>
            <person name="Sinha N.R."/>
            <person name="Poethig S."/>
            <person name="Leichty A.R."/>
        </authorList>
    </citation>
    <scope>NUCLEOTIDE SEQUENCE</scope>
    <source>
        <strain evidence="4">Acra3RX</strain>
        <tissue evidence="4">Leaf</tissue>
    </source>
</reference>
<protein>
    <submittedName>
        <fullName evidence="4">Uncharacterized protein</fullName>
    </submittedName>
</protein>
<dbReference type="Gene3D" id="3.30.559.10">
    <property type="entry name" value="Chloramphenicol acetyltransferase-like domain"/>
    <property type="match status" value="1"/>
</dbReference>
<dbReference type="PANTHER" id="PTHR31623">
    <property type="entry name" value="F21J9.9"/>
    <property type="match status" value="1"/>
</dbReference>
<evidence type="ECO:0000256" key="2">
    <source>
        <dbReference type="ARBA" id="ARBA00022679"/>
    </source>
</evidence>
<proteinExistence type="inferred from homology"/>
<keyword evidence="2" id="KW-0808">Transferase</keyword>
<evidence type="ECO:0000313" key="4">
    <source>
        <dbReference type="EMBL" id="KAK4279665.1"/>
    </source>
</evidence>
<evidence type="ECO:0000256" key="3">
    <source>
        <dbReference type="ARBA" id="ARBA00023315"/>
    </source>
</evidence>
<accession>A0AAE1TDF3</accession>
<dbReference type="AlphaFoldDB" id="A0AAE1TDF3"/>
<evidence type="ECO:0000256" key="1">
    <source>
        <dbReference type="ARBA" id="ARBA00009861"/>
    </source>
</evidence>
<dbReference type="EMBL" id="JAWXYG010000002">
    <property type="protein sequence ID" value="KAK4279665.1"/>
    <property type="molecule type" value="Genomic_DNA"/>
</dbReference>
<organism evidence="4 5">
    <name type="scientific">Acacia crassicarpa</name>
    <name type="common">northern wattle</name>
    <dbReference type="NCBI Taxonomy" id="499986"/>
    <lineage>
        <taxon>Eukaryota</taxon>
        <taxon>Viridiplantae</taxon>
        <taxon>Streptophyta</taxon>
        <taxon>Embryophyta</taxon>
        <taxon>Tracheophyta</taxon>
        <taxon>Spermatophyta</taxon>
        <taxon>Magnoliopsida</taxon>
        <taxon>eudicotyledons</taxon>
        <taxon>Gunneridae</taxon>
        <taxon>Pentapetalae</taxon>
        <taxon>rosids</taxon>
        <taxon>fabids</taxon>
        <taxon>Fabales</taxon>
        <taxon>Fabaceae</taxon>
        <taxon>Caesalpinioideae</taxon>
        <taxon>mimosoid clade</taxon>
        <taxon>Acacieae</taxon>
        <taxon>Acacia</taxon>
    </lineage>
</organism>
<comment type="caution">
    <text evidence="4">The sequence shown here is derived from an EMBL/GenBank/DDBJ whole genome shotgun (WGS) entry which is preliminary data.</text>
</comment>
<name>A0AAE1TDF3_9FABA</name>
<dbReference type="Proteomes" id="UP001293593">
    <property type="component" value="Unassembled WGS sequence"/>
</dbReference>
<keyword evidence="5" id="KW-1185">Reference proteome</keyword>
<dbReference type="InterPro" id="IPR023213">
    <property type="entry name" value="CAT-like_dom_sf"/>
</dbReference>
<sequence>MFAQLMKEKEKPMSLVFTSWCNLGFNELDFGWGKPLWVSFGGATQETDPNTVVLIDTSQGIEAWIPMPEEYLAVLEKDKDFLTYASINPTVSR</sequence>
<evidence type="ECO:0000313" key="5">
    <source>
        <dbReference type="Proteomes" id="UP001293593"/>
    </source>
</evidence>
<dbReference type="PANTHER" id="PTHR31623:SF110">
    <property type="entry name" value="VINORINE SYNTHASE-LIKE"/>
    <property type="match status" value="1"/>
</dbReference>
<dbReference type="GO" id="GO:0016746">
    <property type="term" value="F:acyltransferase activity"/>
    <property type="evidence" value="ECO:0007669"/>
    <property type="project" value="UniProtKB-KW"/>
</dbReference>
<dbReference type="Pfam" id="PF02458">
    <property type="entry name" value="Transferase"/>
    <property type="match status" value="1"/>
</dbReference>
<comment type="similarity">
    <text evidence="1">Belongs to the plant acyltransferase family.</text>
</comment>